<organism evidence="1 2">
    <name type="scientific">Pristionchus mayeri</name>
    <dbReference type="NCBI Taxonomy" id="1317129"/>
    <lineage>
        <taxon>Eukaryota</taxon>
        <taxon>Metazoa</taxon>
        <taxon>Ecdysozoa</taxon>
        <taxon>Nematoda</taxon>
        <taxon>Chromadorea</taxon>
        <taxon>Rhabditida</taxon>
        <taxon>Rhabditina</taxon>
        <taxon>Diplogasteromorpha</taxon>
        <taxon>Diplogasteroidea</taxon>
        <taxon>Neodiplogasteridae</taxon>
        <taxon>Pristionchus</taxon>
    </lineage>
</organism>
<feature type="non-terminal residue" evidence="1">
    <location>
        <position position="1"/>
    </location>
</feature>
<keyword evidence="2" id="KW-1185">Reference proteome</keyword>
<feature type="non-terminal residue" evidence="1">
    <location>
        <position position="94"/>
    </location>
</feature>
<dbReference type="EMBL" id="BTRK01000006">
    <property type="protein sequence ID" value="GMR58064.1"/>
    <property type="molecule type" value="Genomic_DNA"/>
</dbReference>
<dbReference type="AlphaFoldDB" id="A0AAN5IB32"/>
<evidence type="ECO:0000313" key="1">
    <source>
        <dbReference type="EMBL" id="GMR58064.1"/>
    </source>
</evidence>
<evidence type="ECO:0000313" key="2">
    <source>
        <dbReference type="Proteomes" id="UP001328107"/>
    </source>
</evidence>
<dbReference type="Proteomes" id="UP001328107">
    <property type="component" value="Unassembled WGS sequence"/>
</dbReference>
<gene>
    <name evidence="1" type="ORF">PMAYCL1PPCAC_28259</name>
</gene>
<proteinExistence type="predicted"/>
<accession>A0AAN5IB32</accession>
<name>A0AAN5IB32_9BILA</name>
<comment type="caution">
    <text evidence="1">The sequence shown here is derived from an EMBL/GenBank/DDBJ whole genome shotgun (WGS) entry which is preliminary data.</text>
</comment>
<sequence>ISLLRLAFKIIWHRPFIHRPMEKTSRRRAKPAVPVIMTVLEQDLHSARARDLALSLLFGLLAKMEDNERRNIRLLTICLRHLTLHIDVKPIAGE</sequence>
<protein>
    <submittedName>
        <fullName evidence="1">Uncharacterized protein</fullName>
    </submittedName>
</protein>
<reference evidence="2" key="1">
    <citation type="submission" date="2022-10" db="EMBL/GenBank/DDBJ databases">
        <title>Genome assembly of Pristionchus species.</title>
        <authorList>
            <person name="Yoshida K."/>
            <person name="Sommer R.J."/>
        </authorList>
    </citation>
    <scope>NUCLEOTIDE SEQUENCE [LARGE SCALE GENOMIC DNA]</scope>
    <source>
        <strain evidence="2">RS5460</strain>
    </source>
</reference>